<dbReference type="PRINTS" id="PR00834">
    <property type="entry name" value="PROTEASES2C"/>
</dbReference>
<dbReference type="Pfam" id="PF13365">
    <property type="entry name" value="Trypsin_2"/>
    <property type="match status" value="1"/>
</dbReference>
<dbReference type="GO" id="GO:0006508">
    <property type="term" value="P:proteolysis"/>
    <property type="evidence" value="ECO:0007669"/>
    <property type="project" value="UniProtKB-KW"/>
</dbReference>
<dbReference type="EMBL" id="JAUSXB010000001">
    <property type="protein sequence ID" value="MDQ0674101.1"/>
    <property type="molecule type" value="Genomic_DNA"/>
</dbReference>
<dbReference type="RefSeq" id="WP_306635460.1">
    <property type="nucleotide sequence ID" value="NZ_JAUSXB010000001.1"/>
</dbReference>
<feature type="region of interest" description="Disordered" evidence="3">
    <location>
        <begin position="35"/>
        <end position="87"/>
    </location>
</feature>
<accession>A0ABU0PJG2</accession>
<dbReference type="Pfam" id="PF13180">
    <property type="entry name" value="PDZ_2"/>
    <property type="match status" value="1"/>
</dbReference>
<gene>
    <name evidence="6" type="ORF">QFZ36_001662</name>
</gene>
<dbReference type="InterPro" id="IPR036034">
    <property type="entry name" value="PDZ_sf"/>
</dbReference>
<reference evidence="6 7" key="1">
    <citation type="submission" date="2023-07" db="EMBL/GenBank/DDBJ databases">
        <title>Comparative genomics of wheat-associated soil bacteria to identify genetic determinants of phenazine resistance.</title>
        <authorList>
            <person name="Mouncey N."/>
        </authorList>
    </citation>
    <scope>NUCLEOTIDE SEQUENCE [LARGE SCALE GENOMIC DNA]</scope>
    <source>
        <strain evidence="6 7">W1I3</strain>
    </source>
</reference>
<dbReference type="SUPFAM" id="SSF50156">
    <property type="entry name" value="PDZ domain-like"/>
    <property type="match status" value="1"/>
</dbReference>
<keyword evidence="1 6" id="KW-0645">Protease</keyword>
<evidence type="ECO:0000256" key="1">
    <source>
        <dbReference type="ARBA" id="ARBA00022670"/>
    </source>
</evidence>
<proteinExistence type="predicted"/>
<dbReference type="PANTHER" id="PTHR43343:SF3">
    <property type="entry name" value="PROTEASE DO-LIKE 8, CHLOROPLASTIC"/>
    <property type="match status" value="1"/>
</dbReference>
<feature type="compositionally biased region" description="Low complexity" evidence="3">
    <location>
        <begin position="61"/>
        <end position="80"/>
    </location>
</feature>
<dbReference type="EC" id="3.4.21.-" evidence="6"/>
<name>A0ABU0PJG2_9MICC</name>
<evidence type="ECO:0000256" key="3">
    <source>
        <dbReference type="SAM" id="MobiDB-lite"/>
    </source>
</evidence>
<dbReference type="InterPro" id="IPR051201">
    <property type="entry name" value="Chloro_Bact_Ser_Proteases"/>
</dbReference>
<evidence type="ECO:0000256" key="2">
    <source>
        <dbReference type="ARBA" id="ARBA00022801"/>
    </source>
</evidence>
<keyword evidence="4" id="KW-0732">Signal</keyword>
<dbReference type="SUPFAM" id="SSF50494">
    <property type="entry name" value="Trypsin-like serine proteases"/>
    <property type="match status" value="1"/>
</dbReference>
<feature type="compositionally biased region" description="Low complexity" evidence="3">
    <location>
        <begin position="43"/>
        <end position="54"/>
    </location>
</feature>
<dbReference type="PANTHER" id="PTHR43343">
    <property type="entry name" value="PEPTIDASE S12"/>
    <property type="match status" value="1"/>
</dbReference>
<protein>
    <submittedName>
        <fullName evidence="6">Serine protease DegQ</fullName>
        <ecNumber evidence="6">3.4.21.-</ecNumber>
    </submittedName>
</protein>
<dbReference type="Gene3D" id="2.40.10.120">
    <property type="match status" value="1"/>
</dbReference>
<organism evidence="6 7">
    <name type="scientific">Pseudarthrobacter siccitolerans</name>
    <dbReference type="NCBI Taxonomy" id="861266"/>
    <lineage>
        <taxon>Bacteria</taxon>
        <taxon>Bacillati</taxon>
        <taxon>Actinomycetota</taxon>
        <taxon>Actinomycetes</taxon>
        <taxon>Micrococcales</taxon>
        <taxon>Micrococcaceae</taxon>
        <taxon>Pseudarthrobacter</taxon>
    </lineage>
</organism>
<feature type="signal peptide" evidence="4">
    <location>
        <begin position="1"/>
        <end position="32"/>
    </location>
</feature>
<evidence type="ECO:0000313" key="7">
    <source>
        <dbReference type="Proteomes" id="UP001236806"/>
    </source>
</evidence>
<feature type="chain" id="PRO_5046628217" evidence="4">
    <location>
        <begin position="33"/>
        <end position="384"/>
    </location>
</feature>
<dbReference type="Proteomes" id="UP001236806">
    <property type="component" value="Unassembled WGS sequence"/>
</dbReference>
<evidence type="ECO:0000313" key="6">
    <source>
        <dbReference type="EMBL" id="MDQ0674101.1"/>
    </source>
</evidence>
<dbReference type="PROSITE" id="PS50106">
    <property type="entry name" value="PDZ"/>
    <property type="match status" value="1"/>
</dbReference>
<keyword evidence="7" id="KW-1185">Reference proteome</keyword>
<dbReference type="GO" id="GO:0008233">
    <property type="term" value="F:peptidase activity"/>
    <property type="evidence" value="ECO:0007669"/>
    <property type="project" value="UniProtKB-KW"/>
</dbReference>
<keyword evidence="2 6" id="KW-0378">Hydrolase</keyword>
<dbReference type="InterPro" id="IPR009003">
    <property type="entry name" value="Peptidase_S1_PA"/>
</dbReference>
<feature type="domain" description="PDZ" evidence="5">
    <location>
        <begin position="304"/>
        <end position="369"/>
    </location>
</feature>
<evidence type="ECO:0000259" key="5">
    <source>
        <dbReference type="PROSITE" id="PS50106"/>
    </source>
</evidence>
<sequence>MSISTRRGLHRPARFGTLAGAGVLAASLTLTACTGSQAPPAPSETSGAATAGSSTPPPAGTSPGPSGSASASASASAGNPAPAPDVAGGIPELVENLAPSVVTIFTEGGLGSGVVYSADGLILTNEHVVKGNTSVEVGFADGQRVQGTVRASDAVTDLALVQADRKGLPKPTYQSTLPRVGEGAVVLGSPLGFENTATAGIISGLHRSIPGSASNSLSLVDLIQTDAPISPGNSGGAVINMRGEIIGISEAYIPPSAGAVSLGFAIPAATAVQVAEELLADGTAEHAYLGLTPGELTPQIADQLGIEASTGVVVLSVDEDGPAGRAGIRPGDVLESMEGVELKAPEKLLAELRNRNPGDTVSFKVKRGDQSLDLKADLIDRPTQ</sequence>
<dbReference type="Gene3D" id="2.30.42.10">
    <property type="match status" value="1"/>
</dbReference>
<dbReference type="SMART" id="SM00228">
    <property type="entry name" value="PDZ"/>
    <property type="match status" value="1"/>
</dbReference>
<evidence type="ECO:0000256" key="4">
    <source>
        <dbReference type="SAM" id="SignalP"/>
    </source>
</evidence>
<dbReference type="PROSITE" id="PS51257">
    <property type="entry name" value="PROKAR_LIPOPROTEIN"/>
    <property type="match status" value="1"/>
</dbReference>
<dbReference type="InterPro" id="IPR001940">
    <property type="entry name" value="Peptidase_S1C"/>
</dbReference>
<dbReference type="InterPro" id="IPR001478">
    <property type="entry name" value="PDZ"/>
</dbReference>
<comment type="caution">
    <text evidence="6">The sequence shown here is derived from an EMBL/GenBank/DDBJ whole genome shotgun (WGS) entry which is preliminary data.</text>
</comment>